<evidence type="ECO:0000256" key="4">
    <source>
        <dbReference type="PIRSR" id="PIRSR602401-1"/>
    </source>
</evidence>
<reference evidence="6" key="1">
    <citation type="journal article" date="2023" name="Mol. Phylogenet. Evol.">
        <title>Genome-scale phylogeny and comparative genomics of the fungal order Sordariales.</title>
        <authorList>
            <person name="Hensen N."/>
            <person name="Bonometti L."/>
            <person name="Westerberg I."/>
            <person name="Brannstrom I.O."/>
            <person name="Guillou S."/>
            <person name="Cros-Aarteil S."/>
            <person name="Calhoun S."/>
            <person name="Haridas S."/>
            <person name="Kuo A."/>
            <person name="Mondo S."/>
            <person name="Pangilinan J."/>
            <person name="Riley R."/>
            <person name="LaButti K."/>
            <person name="Andreopoulos B."/>
            <person name="Lipzen A."/>
            <person name="Chen C."/>
            <person name="Yan M."/>
            <person name="Daum C."/>
            <person name="Ng V."/>
            <person name="Clum A."/>
            <person name="Steindorff A."/>
            <person name="Ohm R.A."/>
            <person name="Martin F."/>
            <person name="Silar P."/>
            <person name="Natvig D.O."/>
            <person name="Lalanne C."/>
            <person name="Gautier V."/>
            <person name="Ament-Velasquez S.L."/>
            <person name="Kruys A."/>
            <person name="Hutchinson M.I."/>
            <person name="Powell A.J."/>
            <person name="Barry K."/>
            <person name="Miller A.N."/>
            <person name="Grigoriev I.V."/>
            <person name="Debuchy R."/>
            <person name="Gladieux P."/>
            <person name="Hiltunen Thoren M."/>
            <person name="Johannesson H."/>
        </authorList>
    </citation>
    <scope>NUCLEOTIDE SEQUENCE [LARGE SCALE GENOMIC DNA]</scope>
    <source>
        <strain evidence="6">CBS 284.82</strain>
    </source>
</reference>
<evidence type="ECO:0000313" key="6">
    <source>
        <dbReference type="Proteomes" id="UP001303115"/>
    </source>
</evidence>
<dbReference type="Proteomes" id="UP001303115">
    <property type="component" value="Unassembled WGS sequence"/>
</dbReference>
<comment type="cofactor">
    <cofactor evidence="4">
        <name>heme</name>
        <dbReference type="ChEBI" id="CHEBI:30413"/>
    </cofactor>
</comment>
<dbReference type="InterPro" id="IPR050121">
    <property type="entry name" value="Cytochrome_P450_monoxygenase"/>
</dbReference>
<comment type="caution">
    <text evidence="5">The sequence shown here is derived from an EMBL/GenBank/DDBJ whole genome shotgun (WGS) entry which is preliminary data.</text>
</comment>
<proteinExistence type="predicted"/>
<dbReference type="PRINTS" id="PR00385">
    <property type="entry name" value="P450"/>
</dbReference>
<dbReference type="PANTHER" id="PTHR24305">
    <property type="entry name" value="CYTOCHROME P450"/>
    <property type="match status" value="1"/>
</dbReference>
<dbReference type="PANTHER" id="PTHR24305:SF168">
    <property type="entry name" value="P450, PUTATIVE (EUROFUNG)-RELATED"/>
    <property type="match status" value="1"/>
</dbReference>
<keyword evidence="2 4" id="KW-0479">Metal-binding</keyword>
<sequence>MIPHNVNIFTGEAHQWYHGISEKYGPIARVGPTSLITSNANVWAQINTKPGYKRSKWYFEACRYSGPKNLELYDALLLDLLHLIRTEYLSHPSTSSGRIIPMDLSKKIQFLTLYVISAVGMGRGLRHAGRRHRPLRALERAGAAHGRRLLGARAQRAPLTGRWIAPKATDQSRFGALMGACFRVVDERRRDMLASFVRHRLEGDELKSEALETLIAGSDTTAGALRVIILYVMGNKSVYVKLQEEVDEAVRDGRMGADGEGVISYAVATQLPYLQAVIREGLRVFPPVRNILPKDVPAGGDAVMVDGKPVFLPGGVDNGYSALAMHRDNMVYGEDADLFRPERWFEPNQNKLSAMIKANELTFGHGRSQCLGKNVAQMELHNMKTFFELFRYFDRATVDPAKPWSIMNTLGIVLIHDTWVQVTTRSAEGEWELGKGSPSAHCVSTHSP</sequence>
<dbReference type="GO" id="GO:0004497">
    <property type="term" value="F:monooxygenase activity"/>
    <property type="evidence" value="ECO:0007669"/>
    <property type="project" value="InterPro"/>
</dbReference>
<dbReference type="PRINTS" id="PR00463">
    <property type="entry name" value="EP450I"/>
</dbReference>
<dbReference type="Pfam" id="PF00067">
    <property type="entry name" value="p450"/>
    <property type="match status" value="1"/>
</dbReference>
<dbReference type="InterPro" id="IPR036396">
    <property type="entry name" value="Cyt_P450_sf"/>
</dbReference>
<protein>
    <submittedName>
        <fullName evidence="5">Cytochrome P450</fullName>
    </submittedName>
</protein>
<dbReference type="GO" id="GO:0020037">
    <property type="term" value="F:heme binding"/>
    <property type="evidence" value="ECO:0007669"/>
    <property type="project" value="InterPro"/>
</dbReference>
<dbReference type="GO" id="GO:0005506">
    <property type="term" value="F:iron ion binding"/>
    <property type="evidence" value="ECO:0007669"/>
    <property type="project" value="InterPro"/>
</dbReference>
<dbReference type="EMBL" id="MU854369">
    <property type="protein sequence ID" value="KAK4040823.1"/>
    <property type="molecule type" value="Genomic_DNA"/>
</dbReference>
<evidence type="ECO:0000256" key="1">
    <source>
        <dbReference type="ARBA" id="ARBA00022617"/>
    </source>
</evidence>
<organism evidence="5 6">
    <name type="scientific">Parachaetomium inaequale</name>
    <dbReference type="NCBI Taxonomy" id="2588326"/>
    <lineage>
        <taxon>Eukaryota</taxon>
        <taxon>Fungi</taxon>
        <taxon>Dikarya</taxon>
        <taxon>Ascomycota</taxon>
        <taxon>Pezizomycotina</taxon>
        <taxon>Sordariomycetes</taxon>
        <taxon>Sordariomycetidae</taxon>
        <taxon>Sordariales</taxon>
        <taxon>Chaetomiaceae</taxon>
        <taxon>Parachaetomium</taxon>
    </lineage>
</organism>
<feature type="binding site" description="axial binding residue" evidence="4">
    <location>
        <position position="370"/>
    </location>
    <ligand>
        <name>heme</name>
        <dbReference type="ChEBI" id="CHEBI:30413"/>
    </ligand>
    <ligandPart>
        <name>Fe</name>
        <dbReference type="ChEBI" id="CHEBI:18248"/>
    </ligandPart>
</feature>
<dbReference type="InterPro" id="IPR001128">
    <property type="entry name" value="Cyt_P450"/>
</dbReference>
<name>A0AAN6SSW0_9PEZI</name>
<evidence type="ECO:0000256" key="2">
    <source>
        <dbReference type="ARBA" id="ARBA00022723"/>
    </source>
</evidence>
<dbReference type="GO" id="GO:0016705">
    <property type="term" value="F:oxidoreductase activity, acting on paired donors, with incorporation or reduction of molecular oxygen"/>
    <property type="evidence" value="ECO:0007669"/>
    <property type="project" value="InterPro"/>
</dbReference>
<gene>
    <name evidence="5" type="ORF">C8A01DRAFT_45932</name>
</gene>
<evidence type="ECO:0000256" key="3">
    <source>
        <dbReference type="ARBA" id="ARBA00023004"/>
    </source>
</evidence>
<dbReference type="InterPro" id="IPR002401">
    <property type="entry name" value="Cyt_P450_E_grp-I"/>
</dbReference>
<keyword evidence="3 4" id="KW-0408">Iron</keyword>
<dbReference type="AlphaFoldDB" id="A0AAN6SSW0"/>
<dbReference type="Gene3D" id="1.10.630.10">
    <property type="entry name" value="Cytochrome P450"/>
    <property type="match status" value="1"/>
</dbReference>
<dbReference type="SUPFAM" id="SSF48264">
    <property type="entry name" value="Cytochrome P450"/>
    <property type="match status" value="1"/>
</dbReference>
<accession>A0AAN6SSW0</accession>
<keyword evidence="1 4" id="KW-0349">Heme</keyword>
<keyword evidence="6" id="KW-1185">Reference proteome</keyword>
<evidence type="ECO:0000313" key="5">
    <source>
        <dbReference type="EMBL" id="KAK4040823.1"/>
    </source>
</evidence>